<dbReference type="Proteomes" id="UP000619260">
    <property type="component" value="Unassembled WGS sequence"/>
</dbReference>
<dbReference type="PANTHER" id="PTHR47691:SF3">
    <property type="entry name" value="HTH-TYPE TRANSCRIPTIONAL REGULATOR RV0890C-RELATED"/>
    <property type="match status" value="1"/>
</dbReference>
<dbReference type="PROSITE" id="PS50943">
    <property type="entry name" value="HTH_CROC1"/>
    <property type="match status" value="1"/>
</dbReference>
<proteinExistence type="predicted"/>
<dbReference type="EMBL" id="BOPF01000014">
    <property type="protein sequence ID" value="GIJ47200.1"/>
    <property type="molecule type" value="Genomic_DNA"/>
</dbReference>
<name>A0A8J4DQM7_9ACTN</name>
<dbReference type="PRINTS" id="PR00364">
    <property type="entry name" value="DISEASERSIST"/>
</dbReference>
<evidence type="ECO:0000313" key="2">
    <source>
        <dbReference type="EMBL" id="GIJ47200.1"/>
    </source>
</evidence>
<dbReference type="GO" id="GO:0003677">
    <property type="term" value="F:DNA binding"/>
    <property type="evidence" value="ECO:0007669"/>
    <property type="project" value="InterPro"/>
</dbReference>
<dbReference type="Gene3D" id="3.40.50.300">
    <property type="entry name" value="P-loop containing nucleotide triphosphate hydrolases"/>
    <property type="match status" value="1"/>
</dbReference>
<accession>A0A8J4DQM7</accession>
<dbReference type="Pfam" id="PF13560">
    <property type="entry name" value="HTH_31"/>
    <property type="match status" value="1"/>
</dbReference>
<reference evidence="2" key="1">
    <citation type="submission" date="2021-01" db="EMBL/GenBank/DDBJ databases">
        <title>Whole genome shotgun sequence of Virgisporangium aliadipatigenens NBRC 105644.</title>
        <authorList>
            <person name="Komaki H."/>
            <person name="Tamura T."/>
        </authorList>
    </citation>
    <scope>NUCLEOTIDE SEQUENCE</scope>
    <source>
        <strain evidence="2">NBRC 105644</strain>
    </source>
</reference>
<dbReference type="SUPFAM" id="SSF48452">
    <property type="entry name" value="TPR-like"/>
    <property type="match status" value="1"/>
</dbReference>
<dbReference type="SMART" id="SM00530">
    <property type="entry name" value="HTH_XRE"/>
    <property type="match status" value="1"/>
</dbReference>
<dbReference type="Gene3D" id="1.25.40.10">
    <property type="entry name" value="Tetratricopeptide repeat domain"/>
    <property type="match status" value="1"/>
</dbReference>
<evidence type="ECO:0000259" key="1">
    <source>
        <dbReference type="PROSITE" id="PS50943"/>
    </source>
</evidence>
<dbReference type="InterPro" id="IPR010982">
    <property type="entry name" value="Lambda_DNA-bd_dom_sf"/>
</dbReference>
<sequence length="777" mass="82431">MSTPDQDGGTTGAGFAALLRGYRRSAGLTQAELAERAGVGERTVRDIESGRARRPQRGTVVLLVDALRLTGNARTRFEAAARAFGPSAVDILALPPLPDLVGRDGDIDELVRLVPASDAVVLAGLAGVGKTGLAVAVAHHAAGHFPSGVAGVPVSDVHRDTDILAAVAAVFGVGLAGELPERLGAGPALLVLDGADQQPEAVAAVLRWTRAYTPDLRLLVTSRRPIDLPGMVVWPVPPLSAPSALELFERRVRQVRSEPLEPAERAAADSLLRRIGGLPLAIELAAARCRVLTVEQLLARYGDRVLDLTGAGARAGETLRDAVAASYRLLEPGDRAALRRLASMRSRWSVEVAEALLEERSAGQVEALLDRLVGLGLVHVRGTGAWRFRMLAVVREYAAEATVEAGEPAQVAERHARVLTTFAEEMAPTLDGAAMRATIGMLDQLAPDLRAALEHARRAAPETALRLATATARWARFRGRDWETRVLLRELLAACPQVGPAVRARALHAVALLAHSHGDGISELAAARQAHELSRTLDDPRLRLDTTHLLATLLLAAGEHKASAALTEEALALARGGARERDVAVVRRLAATQAMVAGDLPNAHRRLATVARMAVGLGDERLAALVTAQLAECARLDGRPSDALELGRRAALRLAEYGDPGQRVRVAATVAMALTELGRPDEAEPMLPAIGCPGLHPLLAAYLAWGRGDTANAAKLFGAAADALVGRRDLREVCEALVGAVSCCPDERQREVYRAELDRVVARGVALLPREQDLLVR</sequence>
<dbReference type="RefSeq" id="WP_203900718.1">
    <property type="nucleotide sequence ID" value="NZ_BOPF01000014.1"/>
</dbReference>
<dbReference type="SUPFAM" id="SSF52540">
    <property type="entry name" value="P-loop containing nucleoside triphosphate hydrolases"/>
    <property type="match status" value="1"/>
</dbReference>
<organism evidence="2 3">
    <name type="scientific">Virgisporangium aliadipatigenens</name>
    <dbReference type="NCBI Taxonomy" id="741659"/>
    <lineage>
        <taxon>Bacteria</taxon>
        <taxon>Bacillati</taxon>
        <taxon>Actinomycetota</taxon>
        <taxon>Actinomycetes</taxon>
        <taxon>Micromonosporales</taxon>
        <taxon>Micromonosporaceae</taxon>
        <taxon>Virgisporangium</taxon>
    </lineage>
</organism>
<dbReference type="Gene3D" id="1.10.260.40">
    <property type="entry name" value="lambda repressor-like DNA-binding domains"/>
    <property type="match status" value="1"/>
</dbReference>
<dbReference type="CDD" id="cd00093">
    <property type="entry name" value="HTH_XRE"/>
    <property type="match status" value="1"/>
</dbReference>
<dbReference type="Pfam" id="PF25872">
    <property type="entry name" value="HTH_77"/>
    <property type="match status" value="1"/>
</dbReference>
<evidence type="ECO:0000313" key="3">
    <source>
        <dbReference type="Proteomes" id="UP000619260"/>
    </source>
</evidence>
<dbReference type="InterPro" id="IPR027417">
    <property type="entry name" value="P-loop_NTPase"/>
</dbReference>
<dbReference type="SUPFAM" id="SSF47413">
    <property type="entry name" value="lambda repressor-like DNA-binding domains"/>
    <property type="match status" value="1"/>
</dbReference>
<dbReference type="InterPro" id="IPR001387">
    <property type="entry name" value="Cro/C1-type_HTH"/>
</dbReference>
<comment type="caution">
    <text evidence="2">The sequence shown here is derived from an EMBL/GenBank/DDBJ whole genome shotgun (WGS) entry which is preliminary data.</text>
</comment>
<dbReference type="InterPro" id="IPR011990">
    <property type="entry name" value="TPR-like_helical_dom_sf"/>
</dbReference>
<dbReference type="InterPro" id="IPR058852">
    <property type="entry name" value="HTH_77"/>
</dbReference>
<protein>
    <recommendedName>
        <fullName evidence="1">HTH cro/C1-type domain-containing protein</fullName>
    </recommendedName>
</protein>
<feature type="domain" description="HTH cro/C1-type" evidence="1">
    <location>
        <begin position="19"/>
        <end position="74"/>
    </location>
</feature>
<dbReference type="PANTHER" id="PTHR47691">
    <property type="entry name" value="REGULATOR-RELATED"/>
    <property type="match status" value="1"/>
</dbReference>
<dbReference type="AlphaFoldDB" id="A0A8J4DQM7"/>
<keyword evidence="3" id="KW-1185">Reference proteome</keyword>
<gene>
    <name evidence="2" type="ORF">Val02_40860</name>
</gene>